<dbReference type="InterPro" id="IPR051225">
    <property type="entry name" value="NAD(P)_epim/dehydratase"/>
</dbReference>
<evidence type="ECO:0000313" key="3">
    <source>
        <dbReference type="EMBL" id="AKP51862.1"/>
    </source>
</evidence>
<dbReference type="Gene3D" id="3.40.50.720">
    <property type="entry name" value="NAD(P)-binding Rossmann-like Domain"/>
    <property type="match status" value="1"/>
</dbReference>
<dbReference type="SUPFAM" id="SSF51735">
    <property type="entry name" value="NAD(P)-binding Rossmann-fold domains"/>
    <property type="match status" value="1"/>
</dbReference>
<feature type="domain" description="NAD-dependent epimerase/dehydratase" evidence="2">
    <location>
        <begin position="16"/>
        <end position="253"/>
    </location>
</feature>
<dbReference type="PANTHER" id="PTHR42687:SF1">
    <property type="entry name" value="L-THREONINE 3-DEHYDROGENASE, MITOCHONDRIAL"/>
    <property type="match status" value="1"/>
</dbReference>
<dbReference type="InterPro" id="IPR036291">
    <property type="entry name" value="NAD(P)-bd_dom_sf"/>
</dbReference>
<name>A0A0H4PU40_9BACT</name>
<proteinExistence type="inferred from homology"/>
<dbReference type="EMBL" id="CP012040">
    <property type="protein sequence ID" value="AKP51862.1"/>
    <property type="molecule type" value="Genomic_DNA"/>
</dbReference>
<dbReference type="InterPro" id="IPR001509">
    <property type="entry name" value="Epimerase_deHydtase"/>
</dbReference>
<reference evidence="3 4" key="1">
    <citation type="submission" date="2015-07" db="EMBL/GenBank/DDBJ databases">
        <authorList>
            <person name="Kim K.M."/>
        </authorList>
    </citation>
    <scope>NUCLEOTIDE SEQUENCE [LARGE SCALE GENOMIC DNA]</scope>
    <source>
        <strain evidence="3 4">KCTC 12363</strain>
    </source>
</reference>
<accession>A0A0H4PU40</accession>
<dbReference type="PANTHER" id="PTHR42687">
    <property type="entry name" value="L-THREONINE 3-DEHYDROGENASE"/>
    <property type="match status" value="1"/>
</dbReference>
<dbReference type="KEGG" id="camu:CA2015_2450"/>
<evidence type="ECO:0000256" key="1">
    <source>
        <dbReference type="ARBA" id="ARBA00007637"/>
    </source>
</evidence>
<keyword evidence="4" id="KW-1185">Reference proteome</keyword>
<gene>
    <name evidence="3" type="ORF">CA2015_2450</name>
</gene>
<dbReference type="PATRIC" id="fig|320787.5.peg.2687"/>
<dbReference type="Pfam" id="PF01370">
    <property type="entry name" value="Epimerase"/>
    <property type="match status" value="1"/>
</dbReference>
<comment type="similarity">
    <text evidence="1">Belongs to the NAD(P)-dependent epimerase/dehydratase family.</text>
</comment>
<protein>
    <submittedName>
        <fullName evidence="3">L-threonine 3-dehydrogenase</fullName>
    </submittedName>
</protein>
<dbReference type="GO" id="GO:0008743">
    <property type="term" value="F:L-threonine 3-dehydrogenase activity"/>
    <property type="evidence" value="ECO:0007669"/>
    <property type="project" value="TreeGrafter"/>
</dbReference>
<sequence>MAIELDIIKIKPMDKILVTGSAGQLGTELTQMLCEVYGPDAIIASDLNQEAAAKFPYCQFAKLDVMDQVSFKDIIIKENVTQVYHLAAILSATAERNPLLAWKLNMDSLLILLELGKELKLDKIFWPSSIAVFGKESPKLLTSQNAVQSPNTVYGISKMAGESWCDYYFQHHNVDVRSIRFPGLIGYKSKPGGGTTDYAVDIFYKAMKGLPFESFLEKDTRLPMMYMPDAINATLKLMQAPKENIKVRSSYNLAAMDFTPEEIFLELKKYYPNFKINYAPDYRQEIAANWPQSIDDQRAQQDWNWLPEYDLAQMTEDILKNLPEWLDKN</sequence>
<dbReference type="GO" id="GO:0006567">
    <property type="term" value="P:L-threonine catabolic process"/>
    <property type="evidence" value="ECO:0007669"/>
    <property type="project" value="TreeGrafter"/>
</dbReference>
<organism evidence="3 4">
    <name type="scientific">Cyclobacterium amurskyense</name>
    <dbReference type="NCBI Taxonomy" id="320787"/>
    <lineage>
        <taxon>Bacteria</taxon>
        <taxon>Pseudomonadati</taxon>
        <taxon>Bacteroidota</taxon>
        <taxon>Cytophagia</taxon>
        <taxon>Cytophagales</taxon>
        <taxon>Cyclobacteriaceae</taxon>
        <taxon>Cyclobacterium</taxon>
    </lineage>
</organism>
<dbReference type="STRING" id="320787.CA2015_2450"/>
<evidence type="ECO:0000313" key="4">
    <source>
        <dbReference type="Proteomes" id="UP000036520"/>
    </source>
</evidence>
<evidence type="ECO:0000259" key="2">
    <source>
        <dbReference type="Pfam" id="PF01370"/>
    </source>
</evidence>
<dbReference type="Proteomes" id="UP000036520">
    <property type="component" value="Chromosome"/>
</dbReference>
<dbReference type="AlphaFoldDB" id="A0A0H4PU40"/>